<feature type="compositionally biased region" description="Low complexity" evidence="1">
    <location>
        <begin position="1351"/>
        <end position="1363"/>
    </location>
</feature>
<protein>
    <submittedName>
        <fullName evidence="2">Uncharacterized protein</fullName>
    </submittedName>
</protein>
<evidence type="ECO:0000313" key="3">
    <source>
        <dbReference type="Proteomes" id="UP000604046"/>
    </source>
</evidence>
<feature type="compositionally biased region" description="Basic and acidic residues" evidence="1">
    <location>
        <begin position="1297"/>
        <end position="1306"/>
    </location>
</feature>
<dbReference type="Proteomes" id="UP000604046">
    <property type="component" value="Unassembled WGS sequence"/>
</dbReference>
<feature type="region of interest" description="Disordered" evidence="1">
    <location>
        <begin position="1280"/>
        <end position="1410"/>
    </location>
</feature>
<dbReference type="OrthoDB" id="435628at2759"/>
<accession>A0A812JTQ3</accession>
<sequence length="1410" mass="152398">MTLTLPAARGEVLGLAAAAVRHLETSQSLLSRKVRVATTLKNIGGDDDVFQNSQRLSLPTPSYTARLDVLFQESGEVNESLVSLPAEQPLSIQLRVHVRSLAADSGWLLLTALREDWSVDRQSVTNTNLEEWPGGPLPVVPAFDPRSTLVATSSGERSALMRVAFLMTPVRDVTAGSFLRVQAPTGFVWAADCVEGSGPGGLVQPGQCWRDSSEPSVALLELMNAMQAQASYELFMQILSPAALRAPNRWELATLSLAGGGGVAQGTSTSTAPPGLVASPPAVNVSAEVVSDPRELHTSVVPQQVIRLTGFQLSGLEARLQPLQWFPEAEKGQLLLLSFRLALHLEELRLATLPLQLRLTAPQGVTVSCPSGEALGGQAHGGPSEAVQYTNVSTPQTWRLLATQQRLALLSRCTPQDSSGDSSVLLELQAPPSSASEAPGEWLALPVFSSTTEKETFASVQTWALRLGDSLAEVQTLHTSPRMLRPSARRGGSLAEALACTSFCAAVAGDHQELPAAAALAVDRGNGIRLQLALSLPKAPPTRSSRLIASRIASPFRQGVRSSDFADAAVATLVDFVRITAPAPLRWLDNCRVQNTSMLSSALWRCLCYGNEAYVYTLGYTSTPALPLREVIEIQGVTLLDPAEPETSVRLPFSSTWIASLFEDGALVDQLLLESHADEGILHLATVQQHEEENQTSPGNTTGSSVGDSTDTPEDTVDLEQCTEQEMSYYPCPVGMVANGLRVVRLGGAGSWMDSLQLLCSQELDVGTNHTQWLTQAGSTGLAGNRQLLSFTDSGGDAEVEVLRCDARASSLLVGVRLVLWRQRKVAGFAAACAAWAQVERVIPWDAETHEELQPQVASADLETGANCTGLVPIEGSERWASCQGMANLKPCPDPEMCCCDKDFQYIEALGSCEPCTAEAALERPRRLCPPGTAVIGFYAGVAASEGSGHQAVGSDLLISTICSIRLRCGPLQVRQWAGHPSTTGSLVVAGWDPPVEQAGDLELPGLANLGFELQWWHYVAAGAALLFLLCCVYRYCRTSQATVYGDVQTGGKSSWSNLKSVVKLPSQVVWRYILRPIGSLVLRMLEPIWTRALRPVLRWIGGTRAARLLAGFGRRLWRLLKCCCPCLRRLEKVSFKETLKAARDPMAASKSTRARVARQWELRRQLMSGTLDAQKAKDDLLGQLKRGEIDEKELGIRQREIDDLVAKSQAMMSKASLKDRVKSMRSQSSFRPLSATKSFNVSKTFSATMSFARSGSMHSAREDGGRCCACCRRLPKEESKEEQVQGAAEAAAQDPDESKGSKWRPEDDEEWEYFWEEDSEEEDFEDDQMVDVSPARTRGQSESLGFGPVASRTSRTSRGSASEMVDVSPARTRGQSESLGFGPVASRTSRTSRGSASEGKRPTSPTITE</sequence>
<comment type="caution">
    <text evidence="2">The sequence shown here is derived from an EMBL/GenBank/DDBJ whole genome shotgun (WGS) entry which is preliminary data.</text>
</comment>
<feature type="compositionally biased region" description="Low complexity" evidence="1">
    <location>
        <begin position="701"/>
        <end position="710"/>
    </location>
</feature>
<organism evidence="2 3">
    <name type="scientific">Symbiodinium natans</name>
    <dbReference type="NCBI Taxonomy" id="878477"/>
    <lineage>
        <taxon>Eukaryota</taxon>
        <taxon>Sar</taxon>
        <taxon>Alveolata</taxon>
        <taxon>Dinophyceae</taxon>
        <taxon>Suessiales</taxon>
        <taxon>Symbiodiniaceae</taxon>
        <taxon>Symbiodinium</taxon>
    </lineage>
</organism>
<name>A0A812JTQ3_9DINO</name>
<evidence type="ECO:0000313" key="2">
    <source>
        <dbReference type="EMBL" id="CAE7216630.1"/>
    </source>
</evidence>
<gene>
    <name evidence="2" type="ORF">SNAT2548_LOCUS7654</name>
</gene>
<feature type="compositionally biased region" description="Low complexity" evidence="1">
    <location>
        <begin position="1285"/>
        <end position="1294"/>
    </location>
</feature>
<reference evidence="2" key="1">
    <citation type="submission" date="2021-02" db="EMBL/GenBank/DDBJ databases">
        <authorList>
            <person name="Dougan E. K."/>
            <person name="Rhodes N."/>
            <person name="Thang M."/>
            <person name="Chan C."/>
        </authorList>
    </citation>
    <scope>NUCLEOTIDE SEQUENCE</scope>
</reference>
<dbReference type="EMBL" id="CAJNDS010000539">
    <property type="protein sequence ID" value="CAE7216630.1"/>
    <property type="molecule type" value="Genomic_DNA"/>
</dbReference>
<keyword evidence="3" id="KW-1185">Reference proteome</keyword>
<feature type="region of interest" description="Disordered" evidence="1">
    <location>
        <begin position="690"/>
        <end position="715"/>
    </location>
</feature>
<proteinExistence type="predicted"/>
<evidence type="ECO:0000256" key="1">
    <source>
        <dbReference type="SAM" id="MobiDB-lite"/>
    </source>
</evidence>
<feature type="compositionally biased region" description="Acidic residues" evidence="1">
    <location>
        <begin position="1307"/>
        <end position="1330"/>
    </location>
</feature>
<feature type="compositionally biased region" description="Low complexity" evidence="1">
    <location>
        <begin position="1386"/>
        <end position="1398"/>
    </location>
</feature>